<dbReference type="SUPFAM" id="SSF56935">
    <property type="entry name" value="Porins"/>
    <property type="match status" value="1"/>
</dbReference>
<dbReference type="Proteomes" id="UP000029736">
    <property type="component" value="Unassembled WGS sequence"/>
</dbReference>
<name>A0A098S0E9_9BACT</name>
<dbReference type="STRING" id="1524460.IX84_26325"/>
<evidence type="ECO:0000313" key="2">
    <source>
        <dbReference type="EMBL" id="KGE85611.1"/>
    </source>
</evidence>
<keyword evidence="1" id="KW-0732">Signal</keyword>
<gene>
    <name evidence="2" type="ORF">IX84_26325</name>
</gene>
<accession>A0A098S0E9</accession>
<dbReference type="RefSeq" id="WP_044227561.1">
    <property type="nucleotide sequence ID" value="NZ_JBKAGJ010000003.1"/>
</dbReference>
<dbReference type="SUPFAM" id="SSF49464">
    <property type="entry name" value="Carboxypeptidase regulatory domain-like"/>
    <property type="match status" value="1"/>
</dbReference>
<dbReference type="AlphaFoldDB" id="A0A098S0E9"/>
<feature type="chain" id="PRO_5001939644" description="TonB-dependent receptor" evidence="1">
    <location>
        <begin position="20"/>
        <end position="781"/>
    </location>
</feature>
<evidence type="ECO:0000313" key="3">
    <source>
        <dbReference type="Proteomes" id="UP000029736"/>
    </source>
</evidence>
<dbReference type="EMBL" id="JPOS01000084">
    <property type="protein sequence ID" value="KGE85611.1"/>
    <property type="molecule type" value="Genomic_DNA"/>
</dbReference>
<evidence type="ECO:0008006" key="4">
    <source>
        <dbReference type="Google" id="ProtNLM"/>
    </source>
</evidence>
<keyword evidence="3" id="KW-1185">Reference proteome</keyword>
<protein>
    <recommendedName>
        <fullName evidence="4">TonB-dependent receptor</fullName>
    </recommendedName>
</protein>
<organism evidence="2 3">
    <name type="scientific">Phaeodactylibacter xiamenensis</name>
    <dbReference type="NCBI Taxonomy" id="1524460"/>
    <lineage>
        <taxon>Bacteria</taxon>
        <taxon>Pseudomonadati</taxon>
        <taxon>Bacteroidota</taxon>
        <taxon>Saprospiria</taxon>
        <taxon>Saprospirales</taxon>
        <taxon>Haliscomenobacteraceae</taxon>
        <taxon>Phaeodactylibacter</taxon>
    </lineage>
</organism>
<dbReference type="InterPro" id="IPR008969">
    <property type="entry name" value="CarboxyPept-like_regulatory"/>
</dbReference>
<feature type="signal peptide" evidence="1">
    <location>
        <begin position="1"/>
        <end position="19"/>
    </location>
</feature>
<proteinExistence type="predicted"/>
<dbReference type="InterPro" id="IPR037066">
    <property type="entry name" value="Plug_dom_sf"/>
</dbReference>
<dbReference type="Gene3D" id="2.170.130.10">
    <property type="entry name" value="TonB-dependent receptor, plug domain"/>
    <property type="match status" value="1"/>
</dbReference>
<dbReference type="OrthoDB" id="9804995at2"/>
<reference evidence="2 3" key="1">
    <citation type="journal article" date="2014" name="Int. J. Syst. Evol. Microbiol.">
        <title>Phaeodactylibacter xiamenensis gen. nov., sp. nov., a member of the family Saprospiraceae isolated from the marine alga Phaeodactylum tricornutum.</title>
        <authorList>
            <person name="Chen Z.Jr."/>
            <person name="Lei X."/>
            <person name="Lai Q."/>
            <person name="Li Y."/>
            <person name="Zhang B."/>
            <person name="Zhang J."/>
            <person name="Zhang H."/>
            <person name="Yang L."/>
            <person name="Zheng W."/>
            <person name="Tian Y."/>
            <person name="Yu Z."/>
            <person name="Xu H.Jr."/>
            <person name="Zheng T."/>
        </authorList>
    </citation>
    <scope>NUCLEOTIDE SEQUENCE [LARGE SCALE GENOMIC DNA]</scope>
    <source>
        <strain evidence="2 3">KD52</strain>
    </source>
</reference>
<sequence length="781" mass="87781">MKRILYLGFFLALFGSLSAQTTTQTIRGTIVDKDTRQPLIGAAVQVTDVEPAMGTVTDIDGNFLLAKVPTGRHRIEATYLGYEPYIAEDAILNSARELVLEIALSESAVMAEEVVVTARSHGNEPLNELSIVSTRSFSVEETQRYAASANDPMRMALGFSGVQGSRDARNDLIIRGNPGFGLLWRVEGIDVPNPNHFARRGASGGGISIFSVSVLSNSDFSTGAFPAMYGNAFSGVFDIQFRSGNKEQQEYSIRAGMLGLEFSREGPIKKGRSSYLFNYRYSTLGILNALGIRLVSLRDSNTFQDFSFKTDHRSKNGKHMFSFWGMGGLSDERRDPAEGGPEEWQIYTDYLTRDFDTDMGIVGFSHSYLIDDKSYLKTSLAVQGQRILYQNDTLDQNEVPSLINDELYYNNRLTLTSYYNRKLSSSATMRLGAIATRMGYDYDFRYLVEDAFTTYVDEEGSTLLLQPYGYVRWQLHPRWTVNAGLHAMFFTLNDTWSAEPRLGVQYQAGPGATLSLAYGLHSRIVPMASYFTQVNGEQPNLDLDLVKAHHFVLGYDQLVGTNKRLRMEAYYQRLFDVPVAADVNSTFSLLNHIDGFATRNLVSEGTGTNYGLDVTFEQFFSNRTFYILSGSLFSSTYEALNGETYSTRFDNTFATSFMGGREWPTGQRGTIQGSVRLMYNGGQRISPVLSPVRDPNDPLNPILDEANPYSIRVDNFFRPDLRFAYRHDNEKNAWYISLDVQNFISRQNQDVLNYNFDPILGDWVFGTLGSIVPVLTFQLDW</sequence>
<dbReference type="Gene3D" id="2.60.40.1120">
    <property type="entry name" value="Carboxypeptidase-like, regulatory domain"/>
    <property type="match status" value="1"/>
</dbReference>
<comment type="caution">
    <text evidence="2">The sequence shown here is derived from an EMBL/GenBank/DDBJ whole genome shotgun (WGS) entry which is preliminary data.</text>
</comment>
<dbReference type="Pfam" id="PF13715">
    <property type="entry name" value="CarbopepD_reg_2"/>
    <property type="match status" value="1"/>
</dbReference>
<evidence type="ECO:0000256" key="1">
    <source>
        <dbReference type="SAM" id="SignalP"/>
    </source>
</evidence>